<gene>
    <name evidence="6" type="ORF">H9698_07120</name>
</gene>
<comment type="caution">
    <text evidence="6">The sequence shown here is derived from an EMBL/GenBank/DDBJ whole genome shotgun (WGS) entry which is preliminary data.</text>
</comment>
<keyword evidence="4" id="KW-0175">Coiled coil</keyword>
<evidence type="ECO:0000313" key="6">
    <source>
        <dbReference type="EMBL" id="HJC72549.1"/>
    </source>
</evidence>
<organism evidence="6 7">
    <name type="scientific">Candidatus Ruthenibacterium merdavium</name>
    <dbReference type="NCBI Taxonomy" id="2838752"/>
    <lineage>
        <taxon>Bacteria</taxon>
        <taxon>Bacillati</taxon>
        <taxon>Bacillota</taxon>
        <taxon>Clostridia</taxon>
        <taxon>Eubacteriales</taxon>
        <taxon>Oscillospiraceae</taxon>
        <taxon>Ruthenibacterium</taxon>
    </lineage>
</organism>
<evidence type="ECO:0000256" key="1">
    <source>
        <dbReference type="ARBA" id="ARBA00010923"/>
    </source>
</evidence>
<reference evidence="6" key="2">
    <citation type="submission" date="2021-04" db="EMBL/GenBank/DDBJ databases">
        <authorList>
            <person name="Gilroy R."/>
        </authorList>
    </citation>
    <scope>NUCLEOTIDE SEQUENCE</scope>
    <source>
        <strain evidence="6">5933</strain>
    </source>
</reference>
<keyword evidence="6" id="KW-0255">Endonuclease</keyword>
<dbReference type="GO" id="GO:0004519">
    <property type="term" value="F:endonuclease activity"/>
    <property type="evidence" value="ECO:0007669"/>
    <property type="project" value="UniProtKB-KW"/>
</dbReference>
<proteinExistence type="inferred from homology"/>
<dbReference type="InterPro" id="IPR052021">
    <property type="entry name" value="Type-I_RS_S_subunit"/>
</dbReference>
<protein>
    <submittedName>
        <fullName evidence="6">Restriction endonuclease subunit S</fullName>
        <ecNumber evidence="6">3.1.21.-</ecNumber>
    </submittedName>
</protein>
<name>A0A9D2TJN4_9FIRM</name>
<feature type="coiled-coil region" evidence="4">
    <location>
        <begin position="389"/>
        <end position="416"/>
    </location>
</feature>
<dbReference type="Pfam" id="PF01420">
    <property type="entry name" value="Methylase_S"/>
    <property type="match status" value="2"/>
</dbReference>
<evidence type="ECO:0000256" key="4">
    <source>
        <dbReference type="SAM" id="Coils"/>
    </source>
</evidence>
<reference evidence="6" key="1">
    <citation type="journal article" date="2021" name="PeerJ">
        <title>Extensive microbial diversity within the chicken gut microbiome revealed by metagenomics and culture.</title>
        <authorList>
            <person name="Gilroy R."/>
            <person name="Ravi A."/>
            <person name="Getino M."/>
            <person name="Pursley I."/>
            <person name="Horton D.L."/>
            <person name="Alikhan N.F."/>
            <person name="Baker D."/>
            <person name="Gharbi K."/>
            <person name="Hall N."/>
            <person name="Watson M."/>
            <person name="Adriaenssens E.M."/>
            <person name="Foster-Nyarko E."/>
            <person name="Jarju S."/>
            <person name="Secka A."/>
            <person name="Antonio M."/>
            <person name="Oren A."/>
            <person name="Chaudhuri R.R."/>
            <person name="La Ragione R."/>
            <person name="Hildebrand F."/>
            <person name="Pallen M.J."/>
        </authorList>
    </citation>
    <scope>NUCLEOTIDE SEQUENCE</scope>
    <source>
        <strain evidence="6">5933</strain>
    </source>
</reference>
<feature type="domain" description="Type I restriction modification DNA specificity" evidence="5">
    <location>
        <begin position="130"/>
        <end position="208"/>
    </location>
</feature>
<dbReference type="EC" id="3.1.21.-" evidence="6"/>
<dbReference type="Proteomes" id="UP000823918">
    <property type="component" value="Unassembled WGS sequence"/>
</dbReference>
<dbReference type="EMBL" id="DWWA01000035">
    <property type="protein sequence ID" value="HJC72549.1"/>
    <property type="molecule type" value="Genomic_DNA"/>
</dbReference>
<dbReference type="InterPro" id="IPR044946">
    <property type="entry name" value="Restrct_endonuc_typeI_TRD_sf"/>
</dbReference>
<dbReference type="SUPFAM" id="SSF116734">
    <property type="entry name" value="DNA methylase specificity domain"/>
    <property type="match status" value="2"/>
</dbReference>
<evidence type="ECO:0000313" key="7">
    <source>
        <dbReference type="Proteomes" id="UP000823918"/>
    </source>
</evidence>
<keyword evidence="3" id="KW-0238">DNA-binding</keyword>
<feature type="domain" description="Type I restriction modification DNA specificity" evidence="5">
    <location>
        <begin position="235"/>
        <end position="403"/>
    </location>
</feature>
<keyword evidence="2" id="KW-0680">Restriction system</keyword>
<dbReference type="GO" id="GO:0003677">
    <property type="term" value="F:DNA binding"/>
    <property type="evidence" value="ECO:0007669"/>
    <property type="project" value="UniProtKB-KW"/>
</dbReference>
<evidence type="ECO:0000256" key="3">
    <source>
        <dbReference type="ARBA" id="ARBA00023125"/>
    </source>
</evidence>
<comment type="similarity">
    <text evidence="1">Belongs to the type-I restriction system S methylase family.</text>
</comment>
<dbReference type="PANTHER" id="PTHR30408">
    <property type="entry name" value="TYPE-1 RESTRICTION ENZYME ECOKI SPECIFICITY PROTEIN"/>
    <property type="match status" value="1"/>
</dbReference>
<accession>A0A9D2TJN4</accession>
<keyword evidence="6" id="KW-0540">Nuclease</keyword>
<evidence type="ECO:0000256" key="2">
    <source>
        <dbReference type="ARBA" id="ARBA00022747"/>
    </source>
</evidence>
<dbReference type="AlphaFoldDB" id="A0A9D2TJN4"/>
<dbReference type="GO" id="GO:0016787">
    <property type="term" value="F:hydrolase activity"/>
    <property type="evidence" value="ECO:0007669"/>
    <property type="project" value="UniProtKB-KW"/>
</dbReference>
<sequence>MRESIKNRIDAVRRGEVPEGYRTERAMLFPNEWGDPVPLNTVLTENKDRNEDLHFGKEDVLSVSGEQGIINQIDLLGRSYAGESVAAYHIVETGDVVYTKSPLKENPYGIIKQNRGVPGIVSTLYAVYHCNSPITGQYLENYFSIDTYLNNYLKPLVKRGAKNDMKVNNEDVLLGRIPLPSLQEQERINEIIAQFDRALELKKKLLEEKRRQKQWLMKKLLDPNSGVRLPGFENSEWKEILVGKECDMFSGGTPKAGKDEYYDGGTIPFIRSGEIAKDETELFLTDEGYNNSSAKMVEIGDLLYALYGANSGDCAISKIHGAINQAILCIRPKRIDRMMLYYLLCANKDLIIGTYLQGGQGNLSAEIIKKLTVEIPVDIEHQRKIIENLRIIDDALAAHETELAEWQKKKKALMQLLLTGLVRVNA</sequence>
<dbReference type="Gene3D" id="3.90.220.20">
    <property type="entry name" value="DNA methylase specificity domains"/>
    <property type="match status" value="2"/>
</dbReference>
<evidence type="ECO:0000259" key="5">
    <source>
        <dbReference type="Pfam" id="PF01420"/>
    </source>
</evidence>
<dbReference type="PANTHER" id="PTHR30408:SF12">
    <property type="entry name" value="TYPE I RESTRICTION ENZYME MJAVIII SPECIFICITY SUBUNIT"/>
    <property type="match status" value="1"/>
</dbReference>
<dbReference type="InterPro" id="IPR000055">
    <property type="entry name" value="Restrct_endonuc_typeI_TRD"/>
</dbReference>
<keyword evidence="6" id="KW-0378">Hydrolase</keyword>
<dbReference type="GO" id="GO:0009307">
    <property type="term" value="P:DNA restriction-modification system"/>
    <property type="evidence" value="ECO:0007669"/>
    <property type="project" value="UniProtKB-KW"/>
</dbReference>